<evidence type="ECO:0000313" key="2">
    <source>
        <dbReference type="Proteomes" id="UP000058925"/>
    </source>
</evidence>
<dbReference type="GeneID" id="60422603"/>
<reference evidence="2" key="1">
    <citation type="submission" date="2015-10" db="EMBL/GenBank/DDBJ databases">
        <title>Niche specialization of a soil ammonia-oxidizing archaeon, Candidatus Nitrosocosmicus oleophilus.</title>
        <authorList>
            <person name="Jung M.-Y."/>
            <person name="Rhee S.-K."/>
        </authorList>
    </citation>
    <scope>NUCLEOTIDE SEQUENCE [LARGE SCALE GENOMIC DNA]</scope>
    <source>
        <strain evidence="2">MY3</strain>
    </source>
</reference>
<dbReference type="AlphaFoldDB" id="A0A654M2P1"/>
<organism evidence="1 2">
    <name type="scientific">Candidatus Nitrosocosmicus oleophilus</name>
    <dbReference type="NCBI Taxonomy" id="1353260"/>
    <lineage>
        <taxon>Archaea</taxon>
        <taxon>Nitrososphaerota</taxon>
        <taxon>Nitrososphaeria</taxon>
        <taxon>Nitrososphaerales</taxon>
        <taxon>Nitrososphaeraceae</taxon>
        <taxon>Candidatus Nitrosocosmicus</taxon>
    </lineage>
</organism>
<dbReference type="EMBL" id="CP012850">
    <property type="protein sequence ID" value="ALI36863.1"/>
    <property type="molecule type" value="Genomic_DNA"/>
</dbReference>
<dbReference type="RefSeq" id="WP_196816059.1">
    <property type="nucleotide sequence ID" value="NZ_CP012850.1"/>
</dbReference>
<dbReference type="Proteomes" id="UP000058925">
    <property type="component" value="Chromosome"/>
</dbReference>
<accession>A0A654M2P1</accession>
<protein>
    <submittedName>
        <fullName evidence="1">Uncharacterized protein</fullName>
    </submittedName>
</protein>
<sequence>MQNIVTQTSQAESILKPINRVYESIDLPFLEIFGIEKGTNLYSHTVTFPTIDICPVDSDTILFKLDKNSLTLCRLENRSTMENRFCYIIKTELTSFGYESKESLNWEVLFYGHHGGLHGLHHNTVNSYIINNDDTRKGFYVKCEHKNKILTALINLDNCDWYDEWLWNTKTVWEFKSGNLVICKAS</sequence>
<keyword evidence="2" id="KW-1185">Reference proteome</keyword>
<name>A0A654M2P1_9ARCH</name>
<evidence type="ECO:0000313" key="1">
    <source>
        <dbReference type="EMBL" id="ALI36863.1"/>
    </source>
</evidence>
<dbReference type="KEGG" id="taa:NMY3_02673"/>
<gene>
    <name evidence="1" type="ORF">NMY3_02673</name>
</gene>
<proteinExistence type="predicted"/>